<dbReference type="InterPro" id="IPR011008">
    <property type="entry name" value="Dimeric_a/b-barrel"/>
</dbReference>
<organism evidence="2 3">
    <name type="scientific">Nonomuraea typhae</name>
    <dbReference type="NCBI Taxonomy" id="2603600"/>
    <lineage>
        <taxon>Bacteria</taxon>
        <taxon>Bacillati</taxon>
        <taxon>Actinomycetota</taxon>
        <taxon>Actinomycetes</taxon>
        <taxon>Streptosporangiales</taxon>
        <taxon>Streptosporangiaceae</taxon>
        <taxon>Nonomuraea</taxon>
    </lineage>
</organism>
<evidence type="ECO:0000313" key="2">
    <source>
        <dbReference type="EMBL" id="MFI6505629.1"/>
    </source>
</evidence>
<protein>
    <submittedName>
        <fullName evidence="2">NIPSNAP family protein</fullName>
    </submittedName>
</protein>
<keyword evidence="3" id="KW-1185">Reference proteome</keyword>
<sequence length="106" mass="11793">MRTYRLKPGTRDAFVRAMREQAIPMLLAHGIEVVGCGASLADEDGHEEAYLLRAFDSLEAHERQEAAFYSSPTWLEGPRQAIVSHIESYHSVAIDTSRAAVNALKH</sequence>
<dbReference type="Proteomes" id="UP001612741">
    <property type="component" value="Unassembled WGS sequence"/>
</dbReference>
<evidence type="ECO:0000259" key="1">
    <source>
        <dbReference type="Pfam" id="PF07978"/>
    </source>
</evidence>
<feature type="domain" description="NIPSNAP" evidence="1">
    <location>
        <begin position="1"/>
        <end position="76"/>
    </location>
</feature>
<dbReference type="EMBL" id="JBITGY010000021">
    <property type="protein sequence ID" value="MFI6505629.1"/>
    <property type="molecule type" value="Genomic_DNA"/>
</dbReference>
<accession>A0ABW7ZBT8</accession>
<dbReference type="Gene3D" id="3.30.70.100">
    <property type="match status" value="1"/>
</dbReference>
<gene>
    <name evidence="2" type="ORF">ACIBG2_50180</name>
</gene>
<dbReference type="RefSeq" id="WP_397091908.1">
    <property type="nucleotide sequence ID" value="NZ_JBITGY010000021.1"/>
</dbReference>
<dbReference type="SUPFAM" id="SSF54909">
    <property type="entry name" value="Dimeric alpha+beta barrel"/>
    <property type="match status" value="1"/>
</dbReference>
<name>A0ABW7ZBT8_9ACTN</name>
<dbReference type="Pfam" id="PF07978">
    <property type="entry name" value="NIPSNAP"/>
    <property type="match status" value="1"/>
</dbReference>
<comment type="caution">
    <text evidence="2">The sequence shown here is derived from an EMBL/GenBank/DDBJ whole genome shotgun (WGS) entry which is preliminary data.</text>
</comment>
<evidence type="ECO:0000313" key="3">
    <source>
        <dbReference type="Proteomes" id="UP001612741"/>
    </source>
</evidence>
<dbReference type="InterPro" id="IPR012577">
    <property type="entry name" value="NIPSNAP"/>
</dbReference>
<reference evidence="2 3" key="1">
    <citation type="submission" date="2024-10" db="EMBL/GenBank/DDBJ databases">
        <title>The Natural Products Discovery Center: Release of the First 8490 Sequenced Strains for Exploring Actinobacteria Biosynthetic Diversity.</title>
        <authorList>
            <person name="Kalkreuter E."/>
            <person name="Kautsar S.A."/>
            <person name="Yang D."/>
            <person name="Bader C.D."/>
            <person name="Teijaro C.N."/>
            <person name="Fluegel L."/>
            <person name="Davis C.M."/>
            <person name="Simpson J.R."/>
            <person name="Lauterbach L."/>
            <person name="Steele A.D."/>
            <person name="Gui C."/>
            <person name="Meng S."/>
            <person name="Li G."/>
            <person name="Viehrig K."/>
            <person name="Ye F."/>
            <person name="Su P."/>
            <person name="Kiefer A.F."/>
            <person name="Nichols A."/>
            <person name="Cepeda A.J."/>
            <person name="Yan W."/>
            <person name="Fan B."/>
            <person name="Jiang Y."/>
            <person name="Adhikari A."/>
            <person name="Zheng C.-J."/>
            <person name="Schuster L."/>
            <person name="Cowan T.M."/>
            <person name="Smanski M.J."/>
            <person name="Chevrette M.G."/>
            <person name="De Carvalho L.P.S."/>
            <person name="Shen B."/>
        </authorList>
    </citation>
    <scope>NUCLEOTIDE SEQUENCE [LARGE SCALE GENOMIC DNA]</scope>
    <source>
        <strain evidence="2 3">NPDC050545</strain>
    </source>
</reference>
<proteinExistence type="predicted"/>